<reference evidence="9 10" key="1">
    <citation type="submission" date="2018-06" db="EMBL/GenBank/DDBJ databases">
        <title>Genomic Encyclopedia of Archaeal and Bacterial Type Strains, Phase II (KMG-II): from individual species to whole genera.</title>
        <authorList>
            <person name="Goeker M."/>
        </authorList>
    </citation>
    <scope>NUCLEOTIDE SEQUENCE [LARGE SCALE GENOMIC DNA]</scope>
    <source>
        <strain evidence="9 10">DSM 24525</strain>
    </source>
</reference>
<evidence type="ECO:0000313" key="10">
    <source>
        <dbReference type="Proteomes" id="UP000249688"/>
    </source>
</evidence>
<comment type="subcellular location">
    <subcellularLocation>
        <location evidence="1">Cell membrane</location>
        <topology evidence="1">Multi-pass membrane protein</topology>
    </subcellularLocation>
</comment>
<comment type="similarity">
    <text evidence="2">Belongs to the MreD family.</text>
</comment>
<evidence type="ECO:0000256" key="2">
    <source>
        <dbReference type="ARBA" id="ARBA00007776"/>
    </source>
</evidence>
<dbReference type="Pfam" id="PF04093">
    <property type="entry name" value="MreD"/>
    <property type="match status" value="1"/>
</dbReference>
<proteinExistence type="inferred from homology"/>
<evidence type="ECO:0000256" key="8">
    <source>
        <dbReference type="SAM" id="Phobius"/>
    </source>
</evidence>
<evidence type="ECO:0000256" key="3">
    <source>
        <dbReference type="ARBA" id="ARBA00022475"/>
    </source>
</evidence>
<protein>
    <submittedName>
        <fullName evidence="9">Rod shape-determining protein MreD</fullName>
    </submittedName>
</protein>
<keyword evidence="10" id="KW-1185">Reference proteome</keyword>
<dbReference type="GO" id="GO:0008360">
    <property type="term" value="P:regulation of cell shape"/>
    <property type="evidence" value="ECO:0007669"/>
    <property type="project" value="UniProtKB-KW"/>
</dbReference>
<name>A0A2W7JFX5_9PROT</name>
<feature type="transmembrane region" description="Helical" evidence="8">
    <location>
        <begin position="145"/>
        <end position="163"/>
    </location>
</feature>
<keyword evidence="6 8" id="KW-1133">Transmembrane helix</keyword>
<evidence type="ECO:0000256" key="4">
    <source>
        <dbReference type="ARBA" id="ARBA00022692"/>
    </source>
</evidence>
<keyword evidence="5" id="KW-0133">Cell shape</keyword>
<evidence type="ECO:0000256" key="7">
    <source>
        <dbReference type="ARBA" id="ARBA00023136"/>
    </source>
</evidence>
<sequence length="177" mass="18698">MFGRREPAPGLMRRLDALARAAMPTVIAAVLMMLAAAPVGVPSGVPAVALPCVFFWSVFRPAAMPPPAVFGLGLLQDLLTFAPLGVGVFILLLVHGLALSWRRHLARQSFLVVWLAFSGFAAMAAGLGFALQALLGWVLPPIAPALHLLGLTMGIYPLLSFLLTRTHGAIRAAEEVA</sequence>
<evidence type="ECO:0000256" key="6">
    <source>
        <dbReference type="ARBA" id="ARBA00022989"/>
    </source>
</evidence>
<feature type="transmembrane region" description="Helical" evidence="8">
    <location>
        <begin position="21"/>
        <end position="41"/>
    </location>
</feature>
<gene>
    <name evidence="9" type="ORF">C8P66_101178</name>
</gene>
<keyword evidence="4 8" id="KW-0812">Transmembrane</keyword>
<dbReference type="EMBL" id="QKYU01000001">
    <property type="protein sequence ID" value="PZW50963.1"/>
    <property type="molecule type" value="Genomic_DNA"/>
</dbReference>
<keyword evidence="7 8" id="KW-0472">Membrane</keyword>
<evidence type="ECO:0000256" key="1">
    <source>
        <dbReference type="ARBA" id="ARBA00004651"/>
    </source>
</evidence>
<dbReference type="Proteomes" id="UP000249688">
    <property type="component" value="Unassembled WGS sequence"/>
</dbReference>
<dbReference type="GO" id="GO:0005886">
    <property type="term" value="C:plasma membrane"/>
    <property type="evidence" value="ECO:0007669"/>
    <property type="project" value="UniProtKB-SubCell"/>
</dbReference>
<dbReference type="OrthoDB" id="7161178at2"/>
<evidence type="ECO:0000256" key="5">
    <source>
        <dbReference type="ARBA" id="ARBA00022960"/>
    </source>
</evidence>
<comment type="caution">
    <text evidence="9">The sequence shown here is derived from an EMBL/GenBank/DDBJ whole genome shotgun (WGS) entry which is preliminary data.</text>
</comment>
<dbReference type="InterPro" id="IPR007227">
    <property type="entry name" value="Cell_shape_determining_MreD"/>
</dbReference>
<accession>A0A2W7JFX5</accession>
<evidence type="ECO:0000313" key="9">
    <source>
        <dbReference type="EMBL" id="PZW50963.1"/>
    </source>
</evidence>
<organism evidence="9 10">
    <name type="scientific">Humitalea rosea</name>
    <dbReference type="NCBI Taxonomy" id="990373"/>
    <lineage>
        <taxon>Bacteria</taxon>
        <taxon>Pseudomonadati</taxon>
        <taxon>Pseudomonadota</taxon>
        <taxon>Alphaproteobacteria</taxon>
        <taxon>Acetobacterales</taxon>
        <taxon>Roseomonadaceae</taxon>
        <taxon>Humitalea</taxon>
    </lineage>
</organism>
<dbReference type="AlphaFoldDB" id="A0A2W7JFX5"/>
<feature type="transmembrane region" description="Helical" evidence="8">
    <location>
        <begin position="111"/>
        <end position="139"/>
    </location>
</feature>
<keyword evidence="3" id="KW-1003">Cell membrane</keyword>
<feature type="transmembrane region" description="Helical" evidence="8">
    <location>
        <begin position="78"/>
        <end position="99"/>
    </location>
</feature>